<proteinExistence type="predicted"/>
<name>A0A067RF22_ZOONE</name>
<reference evidence="1 2" key="1">
    <citation type="journal article" date="2014" name="Nat. Commun.">
        <title>Molecular traces of alternative social organization in a termite genome.</title>
        <authorList>
            <person name="Terrapon N."/>
            <person name="Li C."/>
            <person name="Robertson H.M."/>
            <person name="Ji L."/>
            <person name="Meng X."/>
            <person name="Booth W."/>
            <person name="Chen Z."/>
            <person name="Childers C.P."/>
            <person name="Glastad K.M."/>
            <person name="Gokhale K."/>
            <person name="Gowin J."/>
            <person name="Gronenberg W."/>
            <person name="Hermansen R.A."/>
            <person name="Hu H."/>
            <person name="Hunt B.G."/>
            <person name="Huylmans A.K."/>
            <person name="Khalil S.M."/>
            <person name="Mitchell R.D."/>
            <person name="Munoz-Torres M.C."/>
            <person name="Mustard J.A."/>
            <person name="Pan H."/>
            <person name="Reese J.T."/>
            <person name="Scharf M.E."/>
            <person name="Sun F."/>
            <person name="Vogel H."/>
            <person name="Xiao J."/>
            <person name="Yang W."/>
            <person name="Yang Z."/>
            <person name="Yang Z."/>
            <person name="Zhou J."/>
            <person name="Zhu J."/>
            <person name="Brent C.S."/>
            <person name="Elsik C.G."/>
            <person name="Goodisman M.A."/>
            <person name="Liberles D.A."/>
            <person name="Roe R.M."/>
            <person name="Vargo E.L."/>
            <person name="Vilcinskas A."/>
            <person name="Wang J."/>
            <person name="Bornberg-Bauer E."/>
            <person name="Korb J."/>
            <person name="Zhang G."/>
            <person name="Liebig J."/>
        </authorList>
    </citation>
    <scope>NUCLEOTIDE SEQUENCE [LARGE SCALE GENOMIC DNA]</scope>
    <source>
        <tissue evidence="1">Whole organism</tissue>
    </source>
</reference>
<protein>
    <submittedName>
        <fullName evidence="1">Uncharacterized protein</fullName>
    </submittedName>
</protein>
<organism evidence="1 2">
    <name type="scientific">Zootermopsis nevadensis</name>
    <name type="common">Dampwood termite</name>
    <dbReference type="NCBI Taxonomy" id="136037"/>
    <lineage>
        <taxon>Eukaryota</taxon>
        <taxon>Metazoa</taxon>
        <taxon>Ecdysozoa</taxon>
        <taxon>Arthropoda</taxon>
        <taxon>Hexapoda</taxon>
        <taxon>Insecta</taxon>
        <taxon>Pterygota</taxon>
        <taxon>Neoptera</taxon>
        <taxon>Polyneoptera</taxon>
        <taxon>Dictyoptera</taxon>
        <taxon>Blattodea</taxon>
        <taxon>Blattoidea</taxon>
        <taxon>Termitoidae</taxon>
        <taxon>Termopsidae</taxon>
        <taxon>Zootermopsis</taxon>
    </lineage>
</organism>
<sequence length="126" mass="14900">MCTEKDKLFIQDLRAKFYYYQHNLQPEREKRENEIRLQFGLTSIPPSEWTRANYQLRDVLMHLIVHSFHDKICVMKSGIVLPETYSEYLLGTINIKLLQTHVHTQKPGSFFVLSVKMAISLNLRAF</sequence>
<evidence type="ECO:0000313" key="2">
    <source>
        <dbReference type="Proteomes" id="UP000027135"/>
    </source>
</evidence>
<accession>A0A067RF22</accession>
<dbReference type="Proteomes" id="UP000027135">
    <property type="component" value="Unassembled WGS sequence"/>
</dbReference>
<keyword evidence="2" id="KW-1185">Reference proteome</keyword>
<evidence type="ECO:0000313" key="1">
    <source>
        <dbReference type="EMBL" id="KDR22372.1"/>
    </source>
</evidence>
<gene>
    <name evidence="1" type="ORF">L798_01084</name>
</gene>
<dbReference type="AlphaFoldDB" id="A0A067RF22"/>
<dbReference type="EMBL" id="KK852509">
    <property type="protein sequence ID" value="KDR22372.1"/>
    <property type="molecule type" value="Genomic_DNA"/>
</dbReference>
<dbReference type="InParanoid" id="A0A067RF22"/>